<dbReference type="Proteomes" id="UP000674416">
    <property type="component" value="Unassembled WGS sequence"/>
</dbReference>
<dbReference type="Pfam" id="PF01229">
    <property type="entry name" value="Glyco_hydro_39"/>
    <property type="match status" value="1"/>
</dbReference>
<dbReference type="SUPFAM" id="SSF51445">
    <property type="entry name" value="(Trans)glycosidases"/>
    <property type="match status" value="1"/>
</dbReference>
<comment type="similarity">
    <text evidence="1">Belongs to the glycosyl hydrolase 39 family.</text>
</comment>
<dbReference type="PANTHER" id="PTHR12631">
    <property type="entry name" value="ALPHA-L-IDURONIDASE"/>
    <property type="match status" value="1"/>
</dbReference>
<feature type="domain" description="Glycosyl hydrolases family 39 N-terminal catalytic" evidence="4">
    <location>
        <begin position="45"/>
        <end position="218"/>
    </location>
</feature>
<evidence type="ECO:0000259" key="4">
    <source>
        <dbReference type="Pfam" id="PF01229"/>
    </source>
</evidence>
<reference evidence="5 6" key="1">
    <citation type="submission" date="2021-01" db="EMBL/GenBank/DDBJ databases">
        <title>Genomic Encyclopedia of Type Strains, Phase IV (KMG-IV): sequencing the most valuable type-strain genomes for metagenomic binning, comparative biology and taxonomic classification.</title>
        <authorList>
            <person name="Goeker M."/>
        </authorList>
    </citation>
    <scope>NUCLEOTIDE SEQUENCE [LARGE SCALE GENOMIC DNA]</scope>
    <source>
        <strain evidence="5 6">DSM 103394</strain>
    </source>
</reference>
<organism evidence="5 6">
    <name type="scientific">Bacillus capparidis</name>
    <dbReference type="NCBI Taxonomy" id="1840411"/>
    <lineage>
        <taxon>Bacteria</taxon>
        <taxon>Bacillati</taxon>
        <taxon>Bacillota</taxon>
        <taxon>Bacilli</taxon>
        <taxon>Bacillales</taxon>
        <taxon>Bacillaceae</taxon>
        <taxon>Bacillus</taxon>
    </lineage>
</organism>
<dbReference type="InterPro" id="IPR017853">
    <property type="entry name" value="GH"/>
</dbReference>
<evidence type="ECO:0000256" key="2">
    <source>
        <dbReference type="ARBA" id="ARBA00022801"/>
    </source>
</evidence>
<proteinExistence type="inferred from homology"/>
<gene>
    <name evidence="5" type="ORF">JOC74_002046</name>
</gene>
<keyword evidence="6" id="KW-1185">Reference proteome</keyword>
<evidence type="ECO:0000313" key="6">
    <source>
        <dbReference type="Proteomes" id="UP000674416"/>
    </source>
</evidence>
<evidence type="ECO:0000256" key="1">
    <source>
        <dbReference type="ARBA" id="ARBA00008875"/>
    </source>
</evidence>
<dbReference type="InterPro" id="IPR049166">
    <property type="entry name" value="GH39_cat"/>
</dbReference>
<keyword evidence="3" id="KW-0326">Glycosidase</keyword>
<sequence length="400" mass="46051">MDYWLRLKRLLTILLNLLRRSNRIILEDKKIISNGFGVNINQPPNEMDVQLIRDAGLHYARIDLIWEAIEREKGVYNFSSFDRTVDLLKQNRITPYFILAYSNPLYEEDRSVVTTEGRFAYIKFAQAALERYKGLQAFWEIWNEPNLEEFWSPQPSIEMYSYLLKSVAPFIKLKDPSGIVVAPAMSQINSTHRQWLEALLQEGILKYIDAVSVHPYPGGNPELMINDYHQLEALVQEYAIKPMPIISGEWGYTTDRIAEITQAQYMSRMFLINSMLEIPISIWFNWKDQVFDGYGLYRVDDTPKPSYQALSVLTAALNGFIFTDRIEGTRSDEYVLLFNHTSTGKKALALWTTGEPGQINIPFESGTGQLVSMLGETSSITWEDRLIIDVTQSPAYLLVD</sequence>
<comment type="caution">
    <text evidence="5">The sequence shown here is derived from an EMBL/GenBank/DDBJ whole genome shotgun (WGS) entry which is preliminary data.</text>
</comment>
<accession>A0ABS4CWN7</accession>
<protein>
    <recommendedName>
        <fullName evidence="4">Glycosyl hydrolases family 39 N-terminal catalytic domain-containing protein</fullName>
    </recommendedName>
</protein>
<keyword evidence="2" id="KW-0378">Hydrolase</keyword>
<dbReference type="PANTHER" id="PTHR12631:SF10">
    <property type="entry name" value="BETA-XYLOSIDASE-LIKE PROTEIN-RELATED"/>
    <property type="match status" value="1"/>
</dbReference>
<dbReference type="Gene3D" id="3.20.20.80">
    <property type="entry name" value="Glycosidases"/>
    <property type="match status" value="1"/>
</dbReference>
<evidence type="ECO:0000313" key="5">
    <source>
        <dbReference type="EMBL" id="MBP1081553.1"/>
    </source>
</evidence>
<dbReference type="InterPro" id="IPR051923">
    <property type="entry name" value="Glycosyl_Hydrolase_39"/>
</dbReference>
<evidence type="ECO:0000256" key="3">
    <source>
        <dbReference type="ARBA" id="ARBA00023295"/>
    </source>
</evidence>
<dbReference type="EMBL" id="JAFDST010000002">
    <property type="protein sequence ID" value="MBP1081553.1"/>
    <property type="molecule type" value="Genomic_DNA"/>
</dbReference>
<dbReference type="RefSeq" id="WP_053604424.1">
    <property type="nucleotide sequence ID" value="NZ_JAFDST010000002.1"/>
</dbReference>
<name>A0ABS4CWN7_9BACI</name>